<sequence length="110" mass="12254">MNPATQSPVLEAELLTEDAFDLMALASACRQSPDWVRLRVETGILQIDTRGPEWRFSSESFVRARRIAHLEATFDADPQLAALTVDLIEEVGHLRSQLLHGQTLPGDTQN</sequence>
<evidence type="ECO:0000313" key="2">
    <source>
        <dbReference type="Proteomes" id="UP001528672"/>
    </source>
</evidence>
<dbReference type="RefSeq" id="WP_273924776.1">
    <property type="nucleotide sequence ID" value="NZ_JAQSIO010000001.1"/>
</dbReference>
<reference evidence="1 2" key="1">
    <citation type="submission" date="2023-02" db="EMBL/GenBank/DDBJ databases">
        <title>Bacterial whole genome sequence for Curvibacter sp. HBC28.</title>
        <authorList>
            <person name="Le V."/>
            <person name="Ko S.-R."/>
            <person name="Ahn C.-Y."/>
            <person name="Oh H.-M."/>
        </authorList>
    </citation>
    <scope>NUCLEOTIDE SEQUENCE [LARGE SCALE GENOMIC DNA]</scope>
    <source>
        <strain evidence="1 2">HBC28</strain>
    </source>
</reference>
<gene>
    <name evidence="1" type="ORF">PSQ39_01250</name>
</gene>
<keyword evidence="2" id="KW-1185">Reference proteome</keyword>
<organism evidence="1 2">
    <name type="scientific">Curvibacter microcysteis</name>
    <dbReference type="NCBI Taxonomy" id="3026419"/>
    <lineage>
        <taxon>Bacteria</taxon>
        <taxon>Pseudomonadati</taxon>
        <taxon>Pseudomonadota</taxon>
        <taxon>Betaproteobacteria</taxon>
        <taxon>Burkholderiales</taxon>
        <taxon>Comamonadaceae</taxon>
        <taxon>Curvibacter</taxon>
    </lineage>
</organism>
<dbReference type="Gene3D" id="1.10.1660.10">
    <property type="match status" value="1"/>
</dbReference>
<comment type="caution">
    <text evidence="1">The sequence shown here is derived from an EMBL/GenBank/DDBJ whole genome shotgun (WGS) entry which is preliminary data.</text>
</comment>
<protein>
    <submittedName>
        <fullName evidence="1">MerR family transcriptional regulator</fullName>
    </submittedName>
</protein>
<name>A0ABT5M9I0_9BURK</name>
<accession>A0ABT5M9I0</accession>
<dbReference type="EMBL" id="JAQSIO010000001">
    <property type="protein sequence ID" value="MDD0813247.1"/>
    <property type="molecule type" value="Genomic_DNA"/>
</dbReference>
<evidence type="ECO:0000313" key="1">
    <source>
        <dbReference type="EMBL" id="MDD0813247.1"/>
    </source>
</evidence>
<proteinExistence type="predicted"/>
<dbReference type="Proteomes" id="UP001528672">
    <property type="component" value="Unassembled WGS sequence"/>
</dbReference>